<evidence type="ECO:0000313" key="2">
    <source>
        <dbReference type="Proteomes" id="UP001482620"/>
    </source>
</evidence>
<proteinExistence type="predicted"/>
<name>A0ABV0TQL4_9TELE</name>
<dbReference type="EMBL" id="JAHRIQ010038088">
    <property type="protein sequence ID" value="MEQ2233888.1"/>
    <property type="molecule type" value="Genomic_DNA"/>
</dbReference>
<sequence length="95" mass="10582">MCCITRQKGTRNLLQSVLNQKTPLSNGLQICPCCTGSFLSSDHTTCYEKRLLIRSLVLLEVSSCFKGIVLLHCQHILAKDEQCLDATKQDPQITS</sequence>
<protein>
    <submittedName>
        <fullName evidence="1">Uncharacterized protein</fullName>
    </submittedName>
</protein>
<organism evidence="1 2">
    <name type="scientific">Ilyodon furcidens</name>
    <name type="common">goldbreast splitfin</name>
    <dbReference type="NCBI Taxonomy" id="33524"/>
    <lineage>
        <taxon>Eukaryota</taxon>
        <taxon>Metazoa</taxon>
        <taxon>Chordata</taxon>
        <taxon>Craniata</taxon>
        <taxon>Vertebrata</taxon>
        <taxon>Euteleostomi</taxon>
        <taxon>Actinopterygii</taxon>
        <taxon>Neopterygii</taxon>
        <taxon>Teleostei</taxon>
        <taxon>Neoteleostei</taxon>
        <taxon>Acanthomorphata</taxon>
        <taxon>Ovalentaria</taxon>
        <taxon>Atherinomorphae</taxon>
        <taxon>Cyprinodontiformes</taxon>
        <taxon>Goodeidae</taxon>
        <taxon>Ilyodon</taxon>
    </lineage>
</organism>
<dbReference type="Proteomes" id="UP001482620">
    <property type="component" value="Unassembled WGS sequence"/>
</dbReference>
<keyword evidence="2" id="KW-1185">Reference proteome</keyword>
<comment type="caution">
    <text evidence="1">The sequence shown here is derived from an EMBL/GenBank/DDBJ whole genome shotgun (WGS) entry which is preliminary data.</text>
</comment>
<evidence type="ECO:0000313" key="1">
    <source>
        <dbReference type="EMBL" id="MEQ2233888.1"/>
    </source>
</evidence>
<reference evidence="1 2" key="1">
    <citation type="submission" date="2021-06" db="EMBL/GenBank/DDBJ databases">
        <authorList>
            <person name="Palmer J.M."/>
        </authorList>
    </citation>
    <scope>NUCLEOTIDE SEQUENCE [LARGE SCALE GENOMIC DNA]</scope>
    <source>
        <strain evidence="2">if_2019</strain>
        <tissue evidence="1">Muscle</tissue>
    </source>
</reference>
<gene>
    <name evidence="1" type="ORF">ILYODFUR_026389</name>
</gene>
<accession>A0ABV0TQL4</accession>